<comment type="similarity">
    <text evidence="1">Belongs to the bacterial sugar transferase family.</text>
</comment>
<evidence type="ECO:0000256" key="1">
    <source>
        <dbReference type="ARBA" id="ARBA00006464"/>
    </source>
</evidence>
<sequence length="351" mass="41294">MDSFDFDNTNCSLVENTFYENSIPHFLYQFASPLDWRTIQVEEIANNKCYIDAKNIYIGNNLLKRHNPNEIFRNVHQRLNNNYFIAFKIVTAENVKSKLQTILPHGLVKIYYPLHFFIRRVIPKIKGFRKISRLLNLPIDMSKSEIMGRLIYQGFNIISLHDNNEETIIVAKVNPAYNPSLIKAQPSEGILFKMLRMGKNEEQITVYKLRSMHPYAEYVQEYIYLNHGLDIGGKFKDDFRVSTGGKFIRKYWIDELPMIINLIKGDIKLIGVRPISQHYFNLYPASLKSLRVKTKPGLLPPFYADMPKTFEEIIQSELTYLKAYQNNPFRTDLEYFIKIIKNIFINRVRSK</sequence>
<organism evidence="3 4">
    <name type="scientific">Arcicella rigui</name>
    <dbReference type="NCBI Taxonomy" id="797020"/>
    <lineage>
        <taxon>Bacteria</taxon>
        <taxon>Pseudomonadati</taxon>
        <taxon>Bacteroidota</taxon>
        <taxon>Cytophagia</taxon>
        <taxon>Cytophagales</taxon>
        <taxon>Flectobacillaceae</taxon>
        <taxon>Arcicella</taxon>
    </lineage>
</organism>
<dbReference type="RefSeq" id="WP_323298324.1">
    <property type="nucleotide sequence ID" value="NZ_JAYFUM010000024.1"/>
</dbReference>
<protein>
    <submittedName>
        <fullName evidence="3">Sugar transferase</fullName>
    </submittedName>
</protein>
<evidence type="ECO:0000259" key="2">
    <source>
        <dbReference type="Pfam" id="PF02397"/>
    </source>
</evidence>
<dbReference type="Proteomes" id="UP001302949">
    <property type="component" value="Unassembled WGS sequence"/>
</dbReference>
<feature type="domain" description="Bacterial sugar transferase" evidence="2">
    <location>
        <begin position="181"/>
        <end position="344"/>
    </location>
</feature>
<dbReference type="InterPro" id="IPR003362">
    <property type="entry name" value="Bact_transf"/>
</dbReference>
<keyword evidence="3" id="KW-0808">Transferase</keyword>
<gene>
    <name evidence="3" type="ORF">VB248_18590</name>
</gene>
<reference evidence="3 4" key="1">
    <citation type="submission" date="2023-12" db="EMBL/GenBank/DDBJ databases">
        <title>Novel species of the genus Arcicella isolated from rivers.</title>
        <authorList>
            <person name="Lu H."/>
        </authorList>
    </citation>
    <scope>NUCLEOTIDE SEQUENCE [LARGE SCALE GENOMIC DNA]</scope>
    <source>
        <strain evidence="3 4">KCTC 23307</strain>
    </source>
</reference>
<dbReference type="EMBL" id="JAYFUM010000024">
    <property type="protein sequence ID" value="MEA5141167.1"/>
    <property type="molecule type" value="Genomic_DNA"/>
</dbReference>
<accession>A0ABU5QEX1</accession>
<dbReference type="Pfam" id="PF02397">
    <property type="entry name" value="Bac_transf"/>
    <property type="match status" value="1"/>
</dbReference>
<proteinExistence type="inferred from homology"/>
<evidence type="ECO:0000313" key="4">
    <source>
        <dbReference type="Proteomes" id="UP001302949"/>
    </source>
</evidence>
<dbReference type="GO" id="GO:0016740">
    <property type="term" value="F:transferase activity"/>
    <property type="evidence" value="ECO:0007669"/>
    <property type="project" value="UniProtKB-KW"/>
</dbReference>
<name>A0ABU5QEX1_9BACT</name>
<evidence type="ECO:0000313" key="3">
    <source>
        <dbReference type="EMBL" id="MEA5141167.1"/>
    </source>
</evidence>
<dbReference type="PANTHER" id="PTHR30576">
    <property type="entry name" value="COLANIC BIOSYNTHESIS UDP-GLUCOSE LIPID CARRIER TRANSFERASE"/>
    <property type="match status" value="1"/>
</dbReference>
<comment type="caution">
    <text evidence="3">The sequence shown here is derived from an EMBL/GenBank/DDBJ whole genome shotgun (WGS) entry which is preliminary data.</text>
</comment>
<keyword evidence="4" id="KW-1185">Reference proteome</keyword>
<dbReference type="PANTHER" id="PTHR30576:SF0">
    <property type="entry name" value="UNDECAPRENYL-PHOSPHATE N-ACETYLGALACTOSAMINYL 1-PHOSPHATE TRANSFERASE-RELATED"/>
    <property type="match status" value="1"/>
</dbReference>